<dbReference type="AlphaFoldDB" id="A0AAE0WWX7"/>
<protein>
    <recommendedName>
        <fullName evidence="3">DUF218 domain-containing protein</fullName>
    </recommendedName>
</protein>
<comment type="caution">
    <text evidence="1">The sequence shown here is derived from an EMBL/GenBank/DDBJ whole genome shotgun (WGS) entry which is preliminary data.</text>
</comment>
<organism evidence="1 2">
    <name type="scientific">Recurvomyces mirabilis</name>
    <dbReference type="NCBI Taxonomy" id="574656"/>
    <lineage>
        <taxon>Eukaryota</taxon>
        <taxon>Fungi</taxon>
        <taxon>Dikarya</taxon>
        <taxon>Ascomycota</taxon>
        <taxon>Pezizomycotina</taxon>
        <taxon>Dothideomycetes</taxon>
        <taxon>Dothideomycetidae</taxon>
        <taxon>Mycosphaerellales</taxon>
        <taxon>Teratosphaeriaceae</taxon>
        <taxon>Recurvomyces</taxon>
    </lineage>
</organism>
<dbReference type="EMBL" id="JAUTXT010000003">
    <property type="protein sequence ID" value="KAK3679056.1"/>
    <property type="molecule type" value="Genomic_DNA"/>
</dbReference>
<evidence type="ECO:0000313" key="2">
    <source>
        <dbReference type="Proteomes" id="UP001274830"/>
    </source>
</evidence>
<keyword evidence="2" id="KW-1185">Reference proteome</keyword>
<gene>
    <name evidence="1" type="ORF">LTR78_001509</name>
</gene>
<dbReference type="GO" id="GO:0005737">
    <property type="term" value="C:cytoplasm"/>
    <property type="evidence" value="ECO:0007669"/>
    <property type="project" value="TreeGrafter"/>
</dbReference>
<evidence type="ECO:0000313" key="1">
    <source>
        <dbReference type="EMBL" id="KAK3679056.1"/>
    </source>
</evidence>
<sequence length="259" mass="29579">MSQESHLPSQQANCKDLIIVCCHATFSGDNMDESSWTLQDFQRADTTTHKTSEISTFLAHITAGANLYQASGEAMLMFSGGDTTGTAWTEAKGYERIFRTHLPPRDLSTPVGGGCQLEERATDSYQNLLFSILRYHELLGRYPEHITIITHAFKQQRFLELHAPAIKWPASRIRVQGINHPFTLEELRTTQRKEYENAYGLFERDLYGIREPLAGKRRKRFWKDEVAEGLSGDEVVKRLLAWRGEESGVEVFPESLPWE</sequence>
<name>A0AAE0WWX7_9PEZI</name>
<evidence type="ECO:0008006" key="3">
    <source>
        <dbReference type="Google" id="ProtNLM"/>
    </source>
</evidence>
<dbReference type="Proteomes" id="UP001274830">
    <property type="component" value="Unassembled WGS sequence"/>
</dbReference>
<proteinExistence type="predicted"/>
<dbReference type="InterPro" id="IPR003848">
    <property type="entry name" value="DUF218"/>
</dbReference>
<dbReference type="PANTHER" id="PTHR28110">
    <property type="entry name" value="TRANSMEMBRANE PROTEIN"/>
    <property type="match status" value="1"/>
</dbReference>
<dbReference type="InterPro" id="IPR055323">
    <property type="entry name" value="C57A10.07/YOR238W"/>
</dbReference>
<accession>A0AAE0WWX7</accession>
<dbReference type="CDD" id="cd06259">
    <property type="entry name" value="YdcF-like"/>
    <property type="match status" value="1"/>
</dbReference>
<dbReference type="PANTHER" id="PTHR28110:SF1">
    <property type="entry name" value="TRANSMEMBRANE PROTEIN"/>
    <property type="match status" value="1"/>
</dbReference>
<reference evidence="1" key="1">
    <citation type="submission" date="2023-07" db="EMBL/GenBank/DDBJ databases">
        <title>Black Yeasts Isolated from many extreme environments.</title>
        <authorList>
            <person name="Coleine C."/>
            <person name="Stajich J.E."/>
            <person name="Selbmann L."/>
        </authorList>
    </citation>
    <scope>NUCLEOTIDE SEQUENCE</scope>
    <source>
        <strain evidence="1">CCFEE 5485</strain>
    </source>
</reference>